<reference evidence="7 8" key="1">
    <citation type="journal article" date="2012" name="Eukaryot. Cell">
        <title>Draft genome sequence of Wickerhamomyces ciferrii NRRL Y-1031 F-60-10.</title>
        <authorList>
            <person name="Schneider J."/>
            <person name="Andrea H."/>
            <person name="Blom J."/>
            <person name="Jaenicke S."/>
            <person name="Ruckert C."/>
            <person name="Schorsch C."/>
            <person name="Szczepanowski R."/>
            <person name="Farwick M."/>
            <person name="Goesmann A."/>
            <person name="Puhler A."/>
            <person name="Schaffer S."/>
            <person name="Tauch A."/>
            <person name="Kohler T."/>
            <person name="Brinkrolf K."/>
        </authorList>
    </citation>
    <scope>NUCLEOTIDE SEQUENCE [LARGE SCALE GENOMIC DNA]</scope>
    <source>
        <strain evidence="8">ATCC 14091 / BCRC 22168 / CBS 111 / JCM 3599 / NBRC 0793 / NRRL Y-1031 F-60-10</strain>
    </source>
</reference>
<protein>
    <submittedName>
        <fullName evidence="7">Monooxygenase</fullName>
    </submittedName>
</protein>
<dbReference type="InterPro" id="IPR036661">
    <property type="entry name" value="Luciferase-like_sf"/>
</dbReference>
<keyword evidence="3" id="KW-0560">Oxidoreductase</keyword>
<evidence type="ECO:0000256" key="3">
    <source>
        <dbReference type="ARBA" id="ARBA00023002"/>
    </source>
</evidence>
<gene>
    <name evidence="7" type="ORF">BN7_5797</name>
</gene>
<evidence type="ECO:0000256" key="5">
    <source>
        <dbReference type="ARBA" id="ARBA00033748"/>
    </source>
</evidence>
<dbReference type="PANTHER" id="PTHR30011">
    <property type="entry name" value="ALKANESULFONATE MONOOXYGENASE-RELATED"/>
    <property type="match status" value="1"/>
</dbReference>
<keyword evidence="2" id="KW-0288">FMN</keyword>
<dbReference type="EMBL" id="CAIF01000234">
    <property type="protein sequence ID" value="CCH46206.1"/>
    <property type="molecule type" value="Genomic_DNA"/>
</dbReference>
<dbReference type="NCBIfam" id="TIGR03860">
    <property type="entry name" value="FMN_nitrolo"/>
    <property type="match status" value="1"/>
</dbReference>
<evidence type="ECO:0000259" key="6">
    <source>
        <dbReference type="Pfam" id="PF00296"/>
    </source>
</evidence>
<evidence type="ECO:0000313" key="8">
    <source>
        <dbReference type="Proteomes" id="UP000009328"/>
    </source>
</evidence>
<comment type="caution">
    <text evidence="7">The sequence shown here is derived from an EMBL/GenBank/DDBJ whole genome shotgun (WGS) entry which is preliminary data.</text>
</comment>
<dbReference type="InterPro" id="IPR051260">
    <property type="entry name" value="Diverse_substr_monoxygenases"/>
</dbReference>
<accession>K0KSR9</accession>
<dbReference type="SUPFAM" id="SSF51679">
    <property type="entry name" value="Bacterial luciferase-like"/>
    <property type="match status" value="1"/>
</dbReference>
<evidence type="ECO:0000256" key="2">
    <source>
        <dbReference type="ARBA" id="ARBA00022643"/>
    </source>
</evidence>
<dbReference type="Pfam" id="PF00296">
    <property type="entry name" value="Bac_luciferase"/>
    <property type="match status" value="1"/>
</dbReference>
<dbReference type="InterPro" id="IPR011251">
    <property type="entry name" value="Luciferase-like_dom"/>
</dbReference>
<dbReference type="GO" id="GO:0016705">
    <property type="term" value="F:oxidoreductase activity, acting on paired donors, with incorporation or reduction of molecular oxygen"/>
    <property type="evidence" value="ECO:0007669"/>
    <property type="project" value="InterPro"/>
</dbReference>
<dbReference type="InterPro" id="IPR016215">
    <property type="entry name" value="NTA_MOA"/>
</dbReference>
<dbReference type="AlphaFoldDB" id="K0KSR9"/>
<evidence type="ECO:0000256" key="1">
    <source>
        <dbReference type="ARBA" id="ARBA00022630"/>
    </source>
</evidence>
<feature type="domain" description="Luciferase-like" evidence="6">
    <location>
        <begin position="34"/>
        <end position="388"/>
    </location>
</feature>
<dbReference type="GO" id="GO:0004497">
    <property type="term" value="F:monooxygenase activity"/>
    <property type="evidence" value="ECO:0007669"/>
    <property type="project" value="UniProtKB-KW"/>
</dbReference>
<dbReference type="HOGENOM" id="CLU_022256_0_0_1"/>
<keyword evidence="8" id="KW-1185">Reference proteome</keyword>
<keyword evidence="4 7" id="KW-0503">Monooxygenase</keyword>
<evidence type="ECO:0000313" key="7">
    <source>
        <dbReference type="EMBL" id="CCH46206.1"/>
    </source>
</evidence>
<dbReference type="STRING" id="1206466.K0KSR9"/>
<dbReference type="PIRSF" id="PIRSF000337">
    <property type="entry name" value="NTA_MOA"/>
    <property type="match status" value="1"/>
</dbReference>
<name>K0KSR9_WICCF</name>
<dbReference type="Gene3D" id="3.20.20.30">
    <property type="entry name" value="Luciferase-like domain"/>
    <property type="match status" value="1"/>
</dbReference>
<sequence>MTAATSKSLIINIITNGSPQIWRDPNDRSRELTNNIDAWIELAKIAERGKIHSLFLADHLSWFDTYKGDYKTSAKTGVFAPRIDPAAVVTALASVTEHLGFGITFSTVSEHPYHFARRLASLDLLTNGRVGWNIVSSYLNSLGPNLLNGEPFPEHDERYIKTEEYLDVVYKLLLSSWRDDAVKYDKESGIFADPKLLRKINHKGKYFSVEGPGITEPTPQRFPFIIQAGTSRKGKELAAKNAELVFVDGRNIEVLAKDIKEIRDLTETYGRNRNSIKFVVSSTPIIGETHEEAITKANKIKNYSIPESTEVAFSGISGIDLNKYELDEEIQFGENGKSNNLQTITDNIFKRKKTNNPTRREVINNYSSRIGSLIGTPSEISDEIEKWVSEYDIDGFNFGFAEFPAGVEDITNLLIPELQNRGLFHNEYTSKTLRENVKGIKGQIFVDEDHPAYKLRWTSDLTKEEFENKLGLA</sequence>
<dbReference type="Proteomes" id="UP000009328">
    <property type="component" value="Unassembled WGS sequence"/>
</dbReference>
<organism evidence="7 8">
    <name type="scientific">Wickerhamomyces ciferrii (strain ATCC 14091 / BCRC 22168 / CBS 111 / JCM 3599 / NBRC 0793 / NRRL Y-1031 F-60-10)</name>
    <name type="common">Yeast</name>
    <name type="synonym">Pichia ciferrii</name>
    <dbReference type="NCBI Taxonomy" id="1206466"/>
    <lineage>
        <taxon>Eukaryota</taxon>
        <taxon>Fungi</taxon>
        <taxon>Dikarya</taxon>
        <taxon>Ascomycota</taxon>
        <taxon>Saccharomycotina</taxon>
        <taxon>Saccharomycetes</taxon>
        <taxon>Phaffomycetales</taxon>
        <taxon>Wickerhamomycetaceae</taxon>
        <taxon>Wickerhamomyces</taxon>
    </lineage>
</organism>
<keyword evidence="1" id="KW-0285">Flavoprotein</keyword>
<dbReference type="PANTHER" id="PTHR30011:SF16">
    <property type="entry name" value="C2H2 FINGER DOMAIN TRANSCRIPTION FACTOR (EUROFUNG)-RELATED"/>
    <property type="match status" value="1"/>
</dbReference>
<dbReference type="InParanoid" id="K0KSR9"/>
<dbReference type="eggNOG" id="ENOG502QSR6">
    <property type="taxonomic scope" value="Eukaryota"/>
</dbReference>
<comment type="similarity">
    <text evidence="5">Belongs to the NtaA/SnaA/DszA monooxygenase family.</text>
</comment>
<proteinExistence type="inferred from homology"/>
<evidence type="ECO:0000256" key="4">
    <source>
        <dbReference type="ARBA" id="ARBA00023033"/>
    </source>
</evidence>